<dbReference type="Proteomes" id="UP001437460">
    <property type="component" value="Unassembled WGS sequence"/>
</dbReference>
<feature type="signal peptide" evidence="1">
    <location>
        <begin position="1"/>
        <end position="28"/>
    </location>
</feature>
<feature type="domain" description="DUF5722" evidence="2">
    <location>
        <begin position="160"/>
        <end position="562"/>
    </location>
</feature>
<dbReference type="InterPro" id="IPR017853">
    <property type="entry name" value="GH"/>
</dbReference>
<keyword evidence="1" id="KW-0732">Signal</keyword>
<accession>A0ABV1HPQ3</accession>
<gene>
    <name evidence="3" type="ORF">WMO41_14215</name>
</gene>
<dbReference type="InterPro" id="IPR043780">
    <property type="entry name" value="DUF5722"/>
</dbReference>
<organism evidence="3 4">
    <name type="scientific">Ventrimonas faecis</name>
    <dbReference type="NCBI Taxonomy" id="3133170"/>
    <lineage>
        <taxon>Bacteria</taxon>
        <taxon>Bacillati</taxon>
        <taxon>Bacillota</taxon>
        <taxon>Clostridia</taxon>
        <taxon>Lachnospirales</taxon>
        <taxon>Lachnospiraceae</taxon>
        <taxon>Ventrimonas</taxon>
    </lineage>
</organism>
<evidence type="ECO:0000313" key="4">
    <source>
        <dbReference type="Proteomes" id="UP001437460"/>
    </source>
</evidence>
<sequence length="573" mass="64252">MKKIWKYCISLCCMAAVFAGAGNVKAMADETPAAAGQETAKPAPTEFAHITSCEVTGGNQVTIKGQVEGSFSDLAYYDNYLYLFEMKPYQRDLKGRTDYAAWITKGDELSFQLPLNHGTQDDRLYSSFVVAVYDGSEYTVVSNEAYVTNPESVAKYTDVYKTAQTKKGLLIQTTPAMLSDAFSLGVNHVIVNIPFNHILGSGIDYEYDGKTYHFNKDVLAVYDDTIKRMSEKDMTVTAVILNGWNDSTPQLYYPGVTKQPASVANYYGFHVATEEGYESLRAIAAFLADRYGSKSSPYGRVSNWVIGNEINNQLWNYMGPMSLDTYINEYQRAFRVFYTAIRSTSQSSRVFFSTDYNWNHEADGSLKYNAKDLLDAFNNKMIPGGSMDWGLAYHPYSIPLTEPEFWNDRETGLITDDASSPVVNMLNLNVLTDYLQQAQFRTRSGEVRHVILSEQGFTSTSATRGTTEDLQAAAIAYAYYIADSNPYIDAFIMSRQVDAPSEMAASQAFGLWHCDSSKPNDIVATMQKPSWLVYKNIDNKASTLETTEKYKALIGISKWSDVVPNFRWKSLEK</sequence>
<reference evidence="3 4" key="1">
    <citation type="submission" date="2024-03" db="EMBL/GenBank/DDBJ databases">
        <title>Human intestinal bacterial collection.</title>
        <authorList>
            <person name="Pauvert C."/>
            <person name="Hitch T.C.A."/>
            <person name="Clavel T."/>
        </authorList>
    </citation>
    <scope>NUCLEOTIDE SEQUENCE [LARGE SCALE GENOMIC DNA]</scope>
    <source>
        <strain evidence="3 4">CLA-AP-H27</strain>
    </source>
</reference>
<feature type="chain" id="PRO_5046671038" evidence="1">
    <location>
        <begin position="29"/>
        <end position="573"/>
    </location>
</feature>
<evidence type="ECO:0000259" key="2">
    <source>
        <dbReference type="Pfam" id="PF18989"/>
    </source>
</evidence>
<keyword evidence="4" id="KW-1185">Reference proteome</keyword>
<comment type="caution">
    <text evidence="3">The sequence shown here is derived from an EMBL/GenBank/DDBJ whole genome shotgun (WGS) entry which is preliminary data.</text>
</comment>
<name>A0ABV1HPQ3_9FIRM</name>
<dbReference type="SUPFAM" id="SSF51445">
    <property type="entry name" value="(Trans)glycosidases"/>
    <property type="match status" value="1"/>
</dbReference>
<dbReference type="RefSeq" id="WP_349230333.1">
    <property type="nucleotide sequence ID" value="NZ_JBBMFJ010000038.1"/>
</dbReference>
<dbReference type="Gene3D" id="3.20.20.80">
    <property type="entry name" value="Glycosidases"/>
    <property type="match status" value="1"/>
</dbReference>
<dbReference type="EMBL" id="JBBMFJ010000038">
    <property type="protein sequence ID" value="MEQ2564304.1"/>
    <property type="molecule type" value="Genomic_DNA"/>
</dbReference>
<evidence type="ECO:0000256" key="1">
    <source>
        <dbReference type="SAM" id="SignalP"/>
    </source>
</evidence>
<protein>
    <submittedName>
        <fullName evidence="3">DUF5722 domain-containing protein</fullName>
    </submittedName>
</protein>
<evidence type="ECO:0000313" key="3">
    <source>
        <dbReference type="EMBL" id="MEQ2564304.1"/>
    </source>
</evidence>
<proteinExistence type="predicted"/>
<dbReference type="Pfam" id="PF18989">
    <property type="entry name" value="DUF5722"/>
    <property type="match status" value="1"/>
</dbReference>